<dbReference type="GO" id="GO:0015833">
    <property type="term" value="P:peptide transport"/>
    <property type="evidence" value="ECO:0007669"/>
    <property type="project" value="TreeGrafter"/>
</dbReference>
<dbReference type="Gene3D" id="3.10.105.10">
    <property type="entry name" value="Dipeptide-binding Protein, Domain 3"/>
    <property type="match status" value="1"/>
</dbReference>
<dbReference type="Gene3D" id="3.40.190.10">
    <property type="entry name" value="Periplasmic binding protein-like II"/>
    <property type="match status" value="1"/>
</dbReference>
<proteinExistence type="predicted"/>
<dbReference type="PANTHER" id="PTHR30290">
    <property type="entry name" value="PERIPLASMIC BINDING COMPONENT OF ABC TRANSPORTER"/>
    <property type="match status" value="1"/>
</dbReference>
<gene>
    <name evidence="3" type="ORF">CLV72_1011143</name>
</gene>
<dbReference type="GO" id="GO:0043190">
    <property type="term" value="C:ATP-binding cassette (ABC) transporter complex"/>
    <property type="evidence" value="ECO:0007669"/>
    <property type="project" value="InterPro"/>
</dbReference>
<sequence>MSQIARYRGFPVVLLAAALVLAACASGGGEATADGERELVFSVQTAPNSFDPAQLADGSQAYAWNSIFDTLLFRDLMTGEIQPNAAESWEYNEDGTRLTLRLRDDMTFSDGDPVTADAVVATMERSRDTPGTVQNKFQYVTAVSAPDDYTVVIEFERFDPQFISELYQNAGVIADPDTFGDDRGATEPIGSGAYTLDTAATVPGDTYVLRKREDHWNADAHPFTTVTIRVLQDPTAALNALQAGEIDAASVPPQLLPQVGDESTYTHTEFPAQSVMYLDILDRGGEDFPALGDQRVRQAINYAIDREGIVTGLLGGVGIPTNQVFNPQGEVYDEALNDTYPYDPERGRRLVEEAGHTGEVFQVPSTYLSTTFEAALSDAFESIGLGIEWVPVPPQQAQSAHRSGDYGMSFQVTPYTSDVADVINHFGQGGYANPMNHTDPTLDELIGEISATVDQEAALPIFRRLNEYVVEQAFEVPIAFNMTTWVTRDGVVMADNGSSRQTVRQFTIAG</sequence>
<name>A0A2T0QFB2_9ACTN</name>
<reference evidence="3 4" key="1">
    <citation type="submission" date="2018-03" db="EMBL/GenBank/DDBJ databases">
        <title>Genomic Encyclopedia of Archaeal and Bacterial Type Strains, Phase II (KMG-II): from individual species to whole genera.</title>
        <authorList>
            <person name="Goeker M."/>
        </authorList>
    </citation>
    <scope>NUCLEOTIDE SEQUENCE [LARGE SCALE GENOMIC DNA]</scope>
    <source>
        <strain evidence="3 4">DSM 45601</strain>
    </source>
</reference>
<dbReference type="InterPro" id="IPR030678">
    <property type="entry name" value="Peptide/Ni-bd"/>
</dbReference>
<dbReference type="GO" id="GO:0042597">
    <property type="term" value="C:periplasmic space"/>
    <property type="evidence" value="ECO:0007669"/>
    <property type="project" value="UniProtKB-ARBA"/>
</dbReference>
<dbReference type="RefSeq" id="WP_146159348.1">
    <property type="nucleotide sequence ID" value="NZ_PVZC01000001.1"/>
</dbReference>
<evidence type="ECO:0000313" key="4">
    <source>
        <dbReference type="Proteomes" id="UP000237846"/>
    </source>
</evidence>
<comment type="caution">
    <text evidence="3">The sequence shown here is derived from an EMBL/GenBank/DDBJ whole genome shotgun (WGS) entry which is preliminary data.</text>
</comment>
<dbReference type="PIRSF" id="PIRSF002741">
    <property type="entry name" value="MppA"/>
    <property type="match status" value="1"/>
</dbReference>
<feature type="signal peptide" evidence="1">
    <location>
        <begin position="1"/>
        <end position="25"/>
    </location>
</feature>
<dbReference type="AlphaFoldDB" id="A0A2T0QFB2"/>
<feature type="domain" description="Solute-binding protein family 5" evidence="2">
    <location>
        <begin position="80"/>
        <end position="413"/>
    </location>
</feature>
<dbReference type="Pfam" id="PF00496">
    <property type="entry name" value="SBP_bac_5"/>
    <property type="match status" value="1"/>
</dbReference>
<dbReference type="SUPFAM" id="SSF53850">
    <property type="entry name" value="Periplasmic binding protein-like II"/>
    <property type="match status" value="1"/>
</dbReference>
<dbReference type="InterPro" id="IPR039424">
    <property type="entry name" value="SBP_5"/>
</dbReference>
<evidence type="ECO:0000256" key="1">
    <source>
        <dbReference type="SAM" id="SignalP"/>
    </source>
</evidence>
<evidence type="ECO:0000259" key="2">
    <source>
        <dbReference type="Pfam" id="PF00496"/>
    </source>
</evidence>
<feature type="chain" id="PRO_5038348133" evidence="1">
    <location>
        <begin position="26"/>
        <end position="510"/>
    </location>
</feature>
<dbReference type="EMBL" id="PVZC01000001">
    <property type="protein sequence ID" value="PRY02541.1"/>
    <property type="molecule type" value="Genomic_DNA"/>
</dbReference>
<accession>A0A2T0QFB2</accession>
<dbReference type="Proteomes" id="UP000237846">
    <property type="component" value="Unassembled WGS sequence"/>
</dbReference>
<dbReference type="InterPro" id="IPR000914">
    <property type="entry name" value="SBP_5_dom"/>
</dbReference>
<evidence type="ECO:0000313" key="3">
    <source>
        <dbReference type="EMBL" id="PRY02541.1"/>
    </source>
</evidence>
<dbReference type="GO" id="GO:1904680">
    <property type="term" value="F:peptide transmembrane transporter activity"/>
    <property type="evidence" value="ECO:0007669"/>
    <property type="project" value="TreeGrafter"/>
</dbReference>
<dbReference type="OrthoDB" id="9803988at2"/>
<keyword evidence="1" id="KW-0732">Signal</keyword>
<dbReference type="PROSITE" id="PS51257">
    <property type="entry name" value="PROKAR_LIPOPROTEIN"/>
    <property type="match status" value="1"/>
</dbReference>
<keyword evidence="4" id="KW-1185">Reference proteome</keyword>
<protein>
    <submittedName>
        <fullName evidence="3">Peptide/nickel transport system substrate-binding protein</fullName>
    </submittedName>
</protein>
<organism evidence="3 4">
    <name type="scientific">Allonocardiopsis opalescens</name>
    <dbReference type="NCBI Taxonomy" id="1144618"/>
    <lineage>
        <taxon>Bacteria</taxon>
        <taxon>Bacillati</taxon>
        <taxon>Actinomycetota</taxon>
        <taxon>Actinomycetes</taxon>
        <taxon>Streptosporangiales</taxon>
        <taxon>Allonocardiopsis</taxon>
    </lineage>
</organism>